<reference evidence="2" key="1">
    <citation type="submission" date="2019-12" db="EMBL/GenBank/DDBJ databases">
        <title>An insight into the sialome of adult female Ixodes ricinus ticks feeding for 6 days.</title>
        <authorList>
            <person name="Perner J."/>
            <person name="Ribeiro J.M.C."/>
        </authorList>
    </citation>
    <scope>NUCLEOTIDE SEQUENCE</scope>
    <source>
        <strain evidence="2">Semi-engorged</strain>
        <tissue evidence="2">Salivary glands</tissue>
    </source>
</reference>
<protein>
    <recommendedName>
        <fullName evidence="3">Secreted protein</fullName>
    </recommendedName>
</protein>
<evidence type="ECO:0008006" key="3">
    <source>
        <dbReference type="Google" id="ProtNLM"/>
    </source>
</evidence>
<evidence type="ECO:0000313" key="2">
    <source>
        <dbReference type="EMBL" id="MXU89664.1"/>
    </source>
</evidence>
<sequence>MYCGVMCLVCLPEYCLAVAFRNVILPWTLEDPPQTAGGSVLYCILTLMVYSHDRFFSTERSTCTTSRVLAILQPILGPRDSSFEMSCRTRNVLWNARARKFRLKTRRVG</sequence>
<feature type="chain" id="PRO_5025516970" description="Secreted protein" evidence="1">
    <location>
        <begin position="18"/>
        <end position="109"/>
    </location>
</feature>
<organism evidence="2">
    <name type="scientific">Ixodes ricinus</name>
    <name type="common">Common tick</name>
    <name type="synonym">Acarus ricinus</name>
    <dbReference type="NCBI Taxonomy" id="34613"/>
    <lineage>
        <taxon>Eukaryota</taxon>
        <taxon>Metazoa</taxon>
        <taxon>Ecdysozoa</taxon>
        <taxon>Arthropoda</taxon>
        <taxon>Chelicerata</taxon>
        <taxon>Arachnida</taxon>
        <taxon>Acari</taxon>
        <taxon>Parasitiformes</taxon>
        <taxon>Ixodida</taxon>
        <taxon>Ixodoidea</taxon>
        <taxon>Ixodidae</taxon>
        <taxon>Ixodinae</taxon>
        <taxon>Ixodes</taxon>
    </lineage>
</organism>
<feature type="signal peptide" evidence="1">
    <location>
        <begin position="1"/>
        <end position="17"/>
    </location>
</feature>
<dbReference type="EMBL" id="GIFC01007581">
    <property type="protein sequence ID" value="MXU89664.1"/>
    <property type="molecule type" value="Transcribed_RNA"/>
</dbReference>
<accession>A0A6B0UJ26</accession>
<keyword evidence="1" id="KW-0732">Signal</keyword>
<name>A0A6B0UJ26_IXORI</name>
<proteinExistence type="predicted"/>
<evidence type="ECO:0000256" key="1">
    <source>
        <dbReference type="SAM" id="SignalP"/>
    </source>
</evidence>
<dbReference type="AlphaFoldDB" id="A0A6B0UJ26"/>